<accession>A0A1L3SP98</accession>
<name>A0A1L3SP98_9HYPH</name>
<evidence type="ECO:0000313" key="3">
    <source>
        <dbReference type="EMBL" id="APH71200.1"/>
    </source>
</evidence>
<reference evidence="4" key="1">
    <citation type="submission" date="2016-11" db="EMBL/GenBank/DDBJ databases">
        <title>Mesorhizobium oceanicum sp. nov., isolated from deep seawater in South China Sea.</title>
        <authorList>
            <person name="Fu G.-Y."/>
        </authorList>
    </citation>
    <scope>NUCLEOTIDE SEQUENCE [LARGE SCALE GENOMIC DNA]</scope>
    <source>
        <strain evidence="4">B7</strain>
    </source>
</reference>
<comment type="similarity">
    <text evidence="1 2">Belongs to the phD/YefM antitoxin family.</text>
</comment>
<dbReference type="AlphaFoldDB" id="A0A1L3SP98"/>
<dbReference type="Proteomes" id="UP000182840">
    <property type="component" value="Chromosome"/>
</dbReference>
<evidence type="ECO:0000313" key="4">
    <source>
        <dbReference type="Proteomes" id="UP000182840"/>
    </source>
</evidence>
<gene>
    <name evidence="3" type="ORF">BSQ44_07290</name>
</gene>
<keyword evidence="4" id="KW-1185">Reference proteome</keyword>
<dbReference type="Pfam" id="PF02604">
    <property type="entry name" value="PhdYeFM_antitox"/>
    <property type="match status" value="1"/>
</dbReference>
<dbReference type="NCBIfam" id="TIGR01552">
    <property type="entry name" value="phd_fam"/>
    <property type="match status" value="1"/>
</dbReference>
<dbReference type="RefSeq" id="WP_072602605.1">
    <property type="nucleotide sequence ID" value="NZ_CP018171.1"/>
</dbReference>
<dbReference type="InterPro" id="IPR006442">
    <property type="entry name" value="Antitoxin_Phd/YefM"/>
</dbReference>
<dbReference type="OrthoDB" id="9800503at2"/>
<evidence type="ECO:0000256" key="1">
    <source>
        <dbReference type="ARBA" id="ARBA00009981"/>
    </source>
</evidence>
<sequence length="89" mass="9836">MPVVNMLEAKTNLSKLVDAVESGAEEEVIIARNGKPAAKLVQLDAQPKKQRQLGFLAGTYPPMDFEGFQAMDAEIEKMFIGEEARPEEE</sequence>
<protein>
    <recommendedName>
        <fullName evidence="2">Antitoxin</fullName>
    </recommendedName>
</protein>
<dbReference type="SUPFAM" id="SSF143120">
    <property type="entry name" value="YefM-like"/>
    <property type="match status" value="1"/>
</dbReference>
<dbReference type="Gene3D" id="3.40.1620.10">
    <property type="entry name" value="YefM-like domain"/>
    <property type="match status" value="1"/>
</dbReference>
<evidence type="ECO:0000256" key="2">
    <source>
        <dbReference type="RuleBase" id="RU362080"/>
    </source>
</evidence>
<dbReference type="STRING" id="1670800.BSQ44_07290"/>
<dbReference type="InterPro" id="IPR036165">
    <property type="entry name" value="YefM-like_sf"/>
</dbReference>
<proteinExistence type="inferred from homology"/>
<dbReference type="EMBL" id="CP018171">
    <property type="protein sequence ID" value="APH71200.1"/>
    <property type="molecule type" value="Genomic_DNA"/>
</dbReference>
<organism evidence="3 4">
    <name type="scientific">Aquibium oceanicum</name>
    <dbReference type="NCBI Taxonomy" id="1670800"/>
    <lineage>
        <taxon>Bacteria</taxon>
        <taxon>Pseudomonadati</taxon>
        <taxon>Pseudomonadota</taxon>
        <taxon>Alphaproteobacteria</taxon>
        <taxon>Hyphomicrobiales</taxon>
        <taxon>Phyllobacteriaceae</taxon>
        <taxon>Aquibium</taxon>
    </lineage>
</organism>
<comment type="function">
    <text evidence="2">Antitoxin component of a type II toxin-antitoxin (TA) system.</text>
</comment>
<dbReference type="KEGG" id="meso:BSQ44_07290"/>